<dbReference type="PANTHER" id="PTHR33154">
    <property type="entry name" value="TRANSCRIPTIONAL REGULATOR, ARSR FAMILY"/>
    <property type="match status" value="1"/>
</dbReference>
<dbReference type="Proteomes" id="UP000186406">
    <property type="component" value="Unassembled WGS sequence"/>
</dbReference>
<keyword evidence="1" id="KW-0805">Transcription regulation</keyword>
<reference evidence="5 6" key="1">
    <citation type="submission" date="2016-12" db="EMBL/GenBank/DDBJ databases">
        <authorList>
            <person name="Song W.-J."/>
            <person name="Kurnit D.M."/>
        </authorList>
    </citation>
    <scope>NUCLEOTIDE SEQUENCE [LARGE SCALE GENOMIC DNA]</scope>
    <source>
        <strain evidence="5 6">DSM 19599</strain>
    </source>
</reference>
<dbReference type="SMART" id="SM00418">
    <property type="entry name" value="HTH_ARSR"/>
    <property type="match status" value="1"/>
</dbReference>
<feature type="domain" description="HTH arsR-type" evidence="4">
    <location>
        <begin position="2"/>
        <end position="97"/>
    </location>
</feature>
<dbReference type="CDD" id="cd00090">
    <property type="entry name" value="HTH_ARSR"/>
    <property type="match status" value="1"/>
</dbReference>
<dbReference type="EMBL" id="FRXO01000002">
    <property type="protein sequence ID" value="SHO62450.1"/>
    <property type="molecule type" value="Genomic_DNA"/>
</dbReference>
<dbReference type="AlphaFoldDB" id="A0A1M7ZC65"/>
<evidence type="ECO:0000256" key="1">
    <source>
        <dbReference type="ARBA" id="ARBA00023015"/>
    </source>
</evidence>
<dbReference type="GO" id="GO:0003677">
    <property type="term" value="F:DNA binding"/>
    <property type="evidence" value="ECO:0007669"/>
    <property type="project" value="UniProtKB-KW"/>
</dbReference>
<protein>
    <submittedName>
        <fullName evidence="5">Transcriptional regulator, ArsR family</fullName>
    </submittedName>
</protein>
<dbReference type="PRINTS" id="PR00778">
    <property type="entry name" value="HTHARSR"/>
</dbReference>
<dbReference type="NCBIfam" id="NF033788">
    <property type="entry name" value="HTH_metalloreg"/>
    <property type="match status" value="1"/>
</dbReference>
<accession>A0A1M7ZC65</accession>
<dbReference type="Pfam" id="PF01022">
    <property type="entry name" value="HTH_5"/>
    <property type="match status" value="1"/>
</dbReference>
<evidence type="ECO:0000256" key="2">
    <source>
        <dbReference type="ARBA" id="ARBA00023125"/>
    </source>
</evidence>
<dbReference type="STRING" id="1123029.SAMN02745172_01048"/>
<evidence type="ECO:0000313" key="6">
    <source>
        <dbReference type="Proteomes" id="UP000186406"/>
    </source>
</evidence>
<evidence type="ECO:0000256" key="3">
    <source>
        <dbReference type="ARBA" id="ARBA00023163"/>
    </source>
</evidence>
<dbReference type="InterPro" id="IPR036390">
    <property type="entry name" value="WH_DNA-bd_sf"/>
</dbReference>
<dbReference type="InterPro" id="IPR001845">
    <property type="entry name" value="HTH_ArsR_DNA-bd_dom"/>
</dbReference>
<dbReference type="PANTHER" id="PTHR33154:SF15">
    <property type="entry name" value="REGULATORY PROTEIN ARSR"/>
    <property type="match status" value="1"/>
</dbReference>
<dbReference type="GO" id="GO:0003700">
    <property type="term" value="F:DNA-binding transcription factor activity"/>
    <property type="evidence" value="ECO:0007669"/>
    <property type="project" value="InterPro"/>
</dbReference>
<dbReference type="RefSeq" id="WP_073626319.1">
    <property type="nucleotide sequence ID" value="NZ_FRXO01000002.1"/>
</dbReference>
<dbReference type="Gene3D" id="1.10.10.10">
    <property type="entry name" value="Winged helix-like DNA-binding domain superfamily/Winged helix DNA-binding domain"/>
    <property type="match status" value="1"/>
</dbReference>
<sequence length="114" mass="11854">MIYPASDTALARVLKALGHPARLAIVRALLEQEGCCCGDIVRRLPLAQSTVSEHLRVLKEAGLVIGNIEGPRACYAIDRAAYATAISALSGLMPPAGAAGACQERTLLAAEDGQ</sequence>
<dbReference type="SUPFAM" id="SSF46785">
    <property type="entry name" value="Winged helix' DNA-binding domain"/>
    <property type="match status" value="1"/>
</dbReference>
<dbReference type="InterPro" id="IPR051081">
    <property type="entry name" value="HTH_MetalResp_TranReg"/>
</dbReference>
<dbReference type="InterPro" id="IPR036388">
    <property type="entry name" value="WH-like_DNA-bd_sf"/>
</dbReference>
<evidence type="ECO:0000259" key="4">
    <source>
        <dbReference type="PROSITE" id="PS50987"/>
    </source>
</evidence>
<dbReference type="InterPro" id="IPR011991">
    <property type="entry name" value="ArsR-like_HTH"/>
</dbReference>
<name>A0A1M7ZC65_9HYPH</name>
<organism evidence="5 6">
    <name type="scientific">Pseudoxanthobacter soli DSM 19599</name>
    <dbReference type="NCBI Taxonomy" id="1123029"/>
    <lineage>
        <taxon>Bacteria</taxon>
        <taxon>Pseudomonadati</taxon>
        <taxon>Pseudomonadota</taxon>
        <taxon>Alphaproteobacteria</taxon>
        <taxon>Hyphomicrobiales</taxon>
        <taxon>Segnochrobactraceae</taxon>
        <taxon>Pseudoxanthobacter</taxon>
    </lineage>
</organism>
<keyword evidence="2" id="KW-0238">DNA-binding</keyword>
<keyword evidence="3" id="KW-0804">Transcription</keyword>
<keyword evidence="6" id="KW-1185">Reference proteome</keyword>
<evidence type="ECO:0000313" key="5">
    <source>
        <dbReference type="EMBL" id="SHO62450.1"/>
    </source>
</evidence>
<dbReference type="PROSITE" id="PS50987">
    <property type="entry name" value="HTH_ARSR_2"/>
    <property type="match status" value="1"/>
</dbReference>
<proteinExistence type="predicted"/>
<gene>
    <name evidence="5" type="ORF">SAMN02745172_01048</name>
</gene>